<dbReference type="EMBL" id="WUUL01000005">
    <property type="protein sequence ID" value="MXQ53931.1"/>
    <property type="molecule type" value="Genomic_DNA"/>
</dbReference>
<gene>
    <name evidence="3" type="ORF">GSM42_09420</name>
</gene>
<organism evidence="3 4">
    <name type="scientific">Shimazuella alba</name>
    <dbReference type="NCBI Taxonomy" id="2690964"/>
    <lineage>
        <taxon>Bacteria</taxon>
        <taxon>Bacillati</taxon>
        <taxon>Bacillota</taxon>
        <taxon>Bacilli</taxon>
        <taxon>Bacillales</taxon>
        <taxon>Thermoactinomycetaceae</taxon>
        <taxon>Shimazuella</taxon>
    </lineage>
</organism>
<dbReference type="PANTHER" id="PTHR42852">
    <property type="entry name" value="THIOL:DISULFIDE INTERCHANGE PROTEIN DSBE"/>
    <property type="match status" value="1"/>
</dbReference>
<comment type="caution">
    <text evidence="3">The sequence shown here is derived from an EMBL/GenBank/DDBJ whole genome shotgun (WGS) entry which is preliminary data.</text>
</comment>
<keyword evidence="4" id="KW-1185">Reference proteome</keyword>
<evidence type="ECO:0000313" key="3">
    <source>
        <dbReference type="EMBL" id="MXQ53931.1"/>
    </source>
</evidence>
<dbReference type="PANTHER" id="PTHR42852:SF12">
    <property type="entry name" value="THIOL-DISULFIDE OXIDOREDUCTASE YKUV"/>
    <property type="match status" value="1"/>
</dbReference>
<dbReference type="SUPFAM" id="SSF52833">
    <property type="entry name" value="Thioredoxin-like"/>
    <property type="match status" value="1"/>
</dbReference>
<dbReference type="PROSITE" id="PS51352">
    <property type="entry name" value="THIOREDOXIN_2"/>
    <property type="match status" value="1"/>
</dbReference>
<dbReference type="InterPro" id="IPR000866">
    <property type="entry name" value="AhpC/TSA"/>
</dbReference>
<dbReference type="GO" id="GO:0016491">
    <property type="term" value="F:oxidoreductase activity"/>
    <property type="evidence" value="ECO:0007669"/>
    <property type="project" value="InterPro"/>
</dbReference>
<dbReference type="InterPro" id="IPR013766">
    <property type="entry name" value="Thioredoxin_domain"/>
</dbReference>
<dbReference type="InterPro" id="IPR050553">
    <property type="entry name" value="Thioredoxin_ResA/DsbE_sf"/>
</dbReference>
<evidence type="ECO:0000256" key="1">
    <source>
        <dbReference type="ARBA" id="ARBA00023157"/>
    </source>
</evidence>
<evidence type="ECO:0000313" key="4">
    <source>
        <dbReference type="Proteomes" id="UP000430692"/>
    </source>
</evidence>
<accession>A0A6I4VTU5</accession>
<evidence type="ECO:0000259" key="2">
    <source>
        <dbReference type="PROSITE" id="PS51352"/>
    </source>
</evidence>
<reference evidence="3 4" key="1">
    <citation type="submission" date="2019-12" db="EMBL/GenBank/DDBJ databases">
        <title>Whole-genome analyses of novel actinobacteria.</title>
        <authorList>
            <person name="Sahin N."/>
            <person name="Saygin H."/>
        </authorList>
    </citation>
    <scope>NUCLEOTIDE SEQUENCE [LARGE SCALE GENOMIC DNA]</scope>
    <source>
        <strain evidence="3 4">KC615</strain>
    </source>
</reference>
<dbReference type="Pfam" id="PF00578">
    <property type="entry name" value="AhpC-TSA"/>
    <property type="match status" value="1"/>
</dbReference>
<dbReference type="RefSeq" id="WP_160801391.1">
    <property type="nucleotide sequence ID" value="NZ_WUUL01000005.1"/>
</dbReference>
<dbReference type="InterPro" id="IPR036249">
    <property type="entry name" value="Thioredoxin-like_sf"/>
</dbReference>
<dbReference type="AlphaFoldDB" id="A0A6I4VTU5"/>
<proteinExistence type="predicted"/>
<dbReference type="GO" id="GO:0016209">
    <property type="term" value="F:antioxidant activity"/>
    <property type="evidence" value="ECO:0007669"/>
    <property type="project" value="InterPro"/>
</dbReference>
<feature type="domain" description="Thioredoxin" evidence="2">
    <location>
        <begin position="1"/>
        <end position="143"/>
    </location>
</feature>
<name>A0A6I4VTU5_9BACL</name>
<keyword evidence="1" id="KW-1015">Disulfide bond</keyword>
<sequence length="149" mass="16895">MRLRTEMPALSGITEWVNGEVNKNDLASKPVLVHFWSISCGMCKESLPEINKMREAYPDLQIVGIHMPRSEKDTNIVAVKETIAKYELQHAQGIDNEHNVVDAFQNEFVPAFYLFDREGVLRHRSAGEKALSMLKKPLERVLQAEATTS</sequence>
<dbReference type="CDD" id="cd02966">
    <property type="entry name" value="TlpA_like_family"/>
    <property type="match status" value="1"/>
</dbReference>
<dbReference type="Proteomes" id="UP000430692">
    <property type="component" value="Unassembled WGS sequence"/>
</dbReference>
<dbReference type="Gene3D" id="3.40.30.10">
    <property type="entry name" value="Glutaredoxin"/>
    <property type="match status" value="1"/>
</dbReference>
<protein>
    <submittedName>
        <fullName evidence="3">Redoxin domain-containing protein</fullName>
    </submittedName>
</protein>